<evidence type="ECO:0000256" key="1">
    <source>
        <dbReference type="SAM" id="MobiDB-lite"/>
    </source>
</evidence>
<organism evidence="2 3">
    <name type="scientific">Grifola frondosa</name>
    <name type="common">Maitake</name>
    <name type="synonym">Polyporus frondosus</name>
    <dbReference type="NCBI Taxonomy" id="5627"/>
    <lineage>
        <taxon>Eukaryota</taxon>
        <taxon>Fungi</taxon>
        <taxon>Dikarya</taxon>
        <taxon>Basidiomycota</taxon>
        <taxon>Agaricomycotina</taxon>
        <taxon>Agaricomycetes</taxon>
        <taxon>Polyporales</taxon>
        <taxon>Grifolaceae</taxon>
        <taxon>Grifola</taxon>
    </lineage>
</organism>
<dbReference type="AlphaFoldDB" id="A0A1C7LKS3"/>
<feature type="region of interest" description="Disordered" evidence="1">
    <location>
        <begin position="29"/>
        <end position="84"/>
    </location>
</feature>
<proteinExistence type="predicted"/>
<feature type="region of interest" description="Disordered" evidence="1">
    <location>
        <begin position="204"/>
        <end position="225"/>
    </location>
</feature>
<gene>
    <name evidence="2" type="ORF">A0H81_14670</name>
</gene>
<feature type="compositionally biased region" description="Basic residues" evidence="1">
    <location>
        <begin position="73"/>
        <end position="83"/>
    </location>
</feature>
<comment type="caution">
    <text evidence="2">The sequence shown here is derived from an EMBL/GenBank/DDBJ whole genome shotgun (WGS) entry which is preliminary data.</text>
</comment>
<dbReference type="Proteomes" id="UP000092993">
    <property type="component" value="Unassembled WGS sequence"/>
</dbReference>
<feature type="region of interest" description="Disordered" evidence="1">
    <location>
        <begin position="158"/>
        <end position="181"/>
    </location>
</feature>
<reference evidence="2 3" key="1">
    <citation type="submission" date="2016-03" db="EMBL/GenBank/DDBJ databases">
        <title>Whole genome sequencing of Grifola frondosa 9006-11.</title>
        <authorList>
            <person name="Min B."/>
            <person name="Park H."/>
            <person name="Kim J.-G."/>
            <person name="Cho H."/>
            <person name="Oh Y.-L."/>
            <person name="Kong W.-S."/>
            <person name="Choi I.-G."/>
        </authorList>
    </citation>
    <scope>NUCLEOTIDE SEQUENCE [LARGE SCALE GENOMIC DNA]</scope>
    <source>
        <strain evidence="2 3">9006-11</strain>
    </source>
</reference>
<feature type="region of interest" description="Disordered" evidence="1">
    <location>
        <begin position="243"/>
        <end position="263"/>
    </location>
</feature>
<feature type="compositionally biased region" description="Low complexity" evidence="1">
    <location>
        <begin position="204"/>
        <end position="220"/>
    </location>
</feature>
<sequence>MTSKPAPIVPGTDESRVWWSDEAYQPVRIAGTGGGQAENMPMENDTAPVEPSSPACTGAEDTTMADAAEKGAGHKQHQKKRKIVNLDDSTAVAHQSPAEEMHQSELTCTNLTTNCTVKEAQQHQLEARKLWIAAKQDLPPLDEALWARLEAALLKNAKEAKASSPATKKLPTDKAPPSAPLHPAAPIVPPALPVAVAIAAASGTTDPSAAGPAPTATMPGLAIPPRPTMGGITIHTGEPCPCPEPDVIELSSDDDELRAHHLA</sequence>
<evidence type="ECO:0000313" key="2">
    <source>
        <dbReference type="EMBL" id="OBZ65355.1"/>
    </source>
</evidence>
<keyword evidence="3" id="KW-1185">Reference proteome</keyword>
<accession>A0A1C7LKS3</accession>
<name>A0A1C7LKS3_GRIFR</name>
<protein>
    <submittedName>
        <fullName evidence="2">Uncharacterized protein</fullName>
    </submittedName>
</protein>
<evidence type="ECO:0000313" key="3">
    <source>
        <dbReference type="Proteomes" id="UP000092993"/>
    </source>
</evidence>
<dbReference type="EMBL" id="LUGG01000045">
    <property type="protein sequence ID" value="OBZ65355.1"/>
    <property type="molecule type" value="Genomic_DNA"/>
</dbReference>